<evidence type="ECO:0000256" key="1">
    <source>
        <dbReference type="ARBA" id="ARBA00011073"/>
    </source>
</evidence>
<feature type="active site" description="Charge relay system" evidence="5">
    <location>
        <position position="240"/>
    </location>
</feature>
<proteinExistence type="inferred from homology"/>
<dbReference type="Gene3D" id="3.40.50.200">
    <property type="entry name" value="Peptidase S8/S53 domain"/>
    <property type="match status" value="1"/>
</dbReference>
<keyword evidence="7" id="KW-1133">Transmembrane helix</keyword>
<evidence type="ECO:0000256" key="2">
    <source>
        <dbReference type="ARBA" id="ARBA00022670"/>
    </source>
</evidence>
<evidence type="ECO:0000256" key="3">
    <source>
        <dbReference type="ARBA" id="ARBA00022801"/>
    </source>
</evidence>
<keyword evidence="7" id="KW-0812">Transmembrane</keyword>
<sequence length="367" mass="37326">MISKFTRDAIFSALIILLSTHMTVTNEEQWHIEYLNIPKSHRISRGAGVTIAVIDSGVSPDPSLRQALLPGVSFISGDKSPGIDKFGHGTAISGLIAASGESGNQIGVAPESKILPVKVLDESGNGSTDATTKGIRWAVTHGARIINISTTGGPSSDLRSAVNDAISKNVIVIASSGNRPQQTIVGFPAYIDGVVAVGATDEKGSVAAVSVTGDTLSLTAPGVKLLGEFGTNGQSGTGTSGSAAIVSGVAALVWSRYPELSAVEVVHRMTATAVDKGAPGRDPEYGFGIVDPVAALTADVPPLGASAGPVPSSEEGPQAAPTPEADTTGQVAVIVMAGIASLLGVALVIALLIYRRRHRKDGVGESE</sequence>
<dbReference type="Pfam" id="PF00082">
    <property type="entry name" value="Peptidase_S8"/>
    <property type="match status" value="1"/>
</dbReference>
<evidence type="ECO:0000259" key="8">
    <source>
        <dbReference type="Pfam" id="PF00082"/>
    </source>
</evidence>
<dbReference type="PANTHER" id="PTHR43806:SF11">
    <property type="entry name" value="CEREVISIN-RELATED"/>
    <property type="match status" value="1"/>
</dbReference>
<dbReference type="GO" id="GO:0008233">
    <property type="term" value="F:peptidase activity"/>
    <property type="evidence" value="ECO:0007669"/>
    <property type="project" value="UniProtKB-KW"/>
</dbReference>
<reference evidence="9 10" key="1">
    <citation type="submission" date="2023-07" db="EMBL/GenBank/DDBJ databases">
        <title>Sequencing the genomes of 1000 actinobacteria strains.</title>
        <authorList>
            <person name="Klenk H.-P."/>
        </authorList>
    </citation>
    <scope>NUCLEOTIDE SEQUENCE [LARGE SCALE GENOMIC DNA]</scope>
    <source>
        <strain evidence="9 10">DSM 44710</strain>
    </source>
</reference>
<evidence type="ECO:0000313" key="10">
    <source>
        <dbReference type="Proteomes" id="UP001240984"/>
    </source>
</evidence>
<feature type="domain" description="Peptidase S8/S53" evidence="8">
    <location>
        <begin position="46"/>
        <end position="288"/>
    </location>
</feature>
<dbReference type="GO" id="GO:0006508">
    <property type="term" value="P:proteolysis"/>
    <property type="evidence" value="ECO:0007669"/>
    <property type="project" value="UniProtKB-KW"/>
</dbReference>
<evidence type="ECO:0000256" key="7">
    <source>
        <dbReference type="SAM" id="Phobius"/>
    </source>
</evidence>
<dbReference type="InterPro" id="IPR036852">
    <property type="entry name" value="Peptidase_S8/S53_dom_sf"/>
</dbReference>
<evidence type="ECO:0000256" key="4">
    <source>
        <dbReference type="ARBA" id="ARBA00022825"/>
    </source>
</evidence>
<evidence type="ECO:0000256" key="6">
    <source>
        <dbReference type="SAM" id="MobiDB-lite"/>
    </source>
</evidence>
<comment type="caution">
    <text evidence="9">The sequence shown here is derived from an EMBL/GenBank/DDBJ whole genome shotgun (WGS) entry which is preliminary data.</text>
</comment>
<dbReference type="Proteomes" id="UP001240984">
    <property type="component" value="Unassembled WGS sequence"/>
</dbReference>
<dbReference type="InterPro" id="IPR015500">
    <property type="entry name" value="Peptidase_S8_subtilisin-rel"/>
</dbReference>
<evidence type="ECO:0000313" key="9">
    <source>
        <dbReference type="EMBL" id="MDP9797769.1"/>
    </source>
</evidence>
<keyword evidence="10" id="KW-1185">Reference proteome</keyword>
<keyword evidence="7" id="KW-0472">Membrane</keyword>
<feature type="active site" description="Charge relay system" evidence="5">
    <location>
        <position position="55"/>
    </location>
</feature>
<dbReference type="PROSITE" id="PS00137">
    <property type="entry name" value="SUBTILASE_HIS"/>
    <property type="match status" value="1"/>
</dbReference>
<evidence type="ECO:0000256" key="5">
    <source>
        <dbReference type="PROSITE-ProRule" id="PRU01240"/>
    </source>
</evidence>
<protein>
    <submittedName>
        <fullName evidence="9">Type VII secretion-associated serine protease mycosin</fullName>
    </submittedName>
</protein>
<dbReference type="PROSITE" id="PS51892">
    <property type="entry name" value="SUBTILASE"/>
    <property type="match status" value="1"/>
</dbReference>
<comment type="similarity">
    <text evidence="1 5">Belongs to the peptidase S8 family.</text>
</comment>
<accession>A0ABT9N244</accession>
<dbReference type="SUPFAM" id="SSF52743">
    <property type="entry name" value="Subtilisin-like"/>
    <property type="match status" value="1"/>
</dbReference>
<dbReference type="RefSeq" id="WP_306835143.1">
    <property type="nucleotide sequence ID" value="NZ_JAUSRA010000001.1"/>
</dbReference>
<feature type="active site" description="Charge relay system" evidence="5">
    <location>
        <position position="88"/>
    </location>
</feature>
<keyword evidence="2 5" id="KW-0645">Protease</keyword>
<dbReference type="PROSITE" id="PS00136">
    <property type="entry name" value="SUBTILASE_ASP"/>
    <property type="match status" value="1"/>
</dbReference>
<keyword evidence="3 5" id="KW-0378">Hydrolase</keyword>
<feature type="transmembrane region" description="Helical" evidence="7">
    <location>
        <begin position="331"/>
        <end position="354"/>
    </location>
</feature>
<dbReference type="InterPro" id="IPR050131">
    <property type="entry name" value="Peptidase_S8_subtilisin-like"/>
</dbReference>
<feature type="region of interest" description="Disordered" evidence="6">
    <location>
        <begin position="301"/>
        <end position="325"/>
    </location>
</feature>
<dbReference type="PANTHER" id="PTHR43806">
    <property type="entry name" value="PEPTIDASE S8"/>
    <property type="match status" value="1"/>
</dbReference>
<name>A0ABT9N244_9ACTN</name>
<dbReference type="InterPro" id="IPR023827">
    <property type="entry name" value="Peptidase_S8_Asp-AS"/>
</dbReference>
<gene>
    <name evidence="9" type="ORF">J2S43_006281</name>
</gene>
<organism evidence="9 10">
    <name type="scientific">Catenuloplanes nepalensis</name>
    <dbReference type="NCBI Taxonomy" id="587533"/>
    <lineage>
        <taxon>Bacteria</taxon>
        <taxon>Bacillati</taxon>
        <taxon>Actinomycetota</taxon>
        <taxon>Actinomycetes</taxon>
        <taxon>Micromonosporales</taxon>
        <taxon>Micromonosporaceae</taxon>
        <taxon>Catenuloplanes</taxon>
    </lineage>
</organism>
<dbReference type="InterPro" id="IPR022398">
    <property type="entry name" value="Peptidase_S8_His-AS"/>
</dbReference>
<keyword evidence="4 5" id="KW-0720">Serine protease</keyword>
<dbReference type="InterPro" id="IPR000209">
    <property type="entry name" value="Peptidase_S8/S53_dom"/>
</dbReference>
<dbReference type="EMBL" id="JAUSRA010000001">
    <property type="protein sequence ID" value="MDP9797769.1"/>
    <property type="molecule type" value="Genomic_DNA"/>
</dbReference>
<dbReference type="PRINTS" id="PR00723">
    <property type="entry name" value="SUBTILISIN"/>
</dbReference>